<evidence type="ECO:0000256" key="1">
    <source>
        <dbReference type="ARBA" id="ARBA00022741"/>
    </source>
</evidence>
<evidence type="ECO:0000259" key="4">
    <source>
        <dbReference type="PROSITE" id="PS51192"/>
    </source>
</evidence>
<dbReference type="EMBL" id="VZUS01000006">
    <property type="protein sequence ID" value="KAB1184835.1"/>
    <property type="molecule type" value="Genomic_DNA"/>
</dbReference>
<evidence type="ECO:0000256" key="2">
    <source>
        <dbReference type="ARBA" id="ARBA00022840"/>
    </source>
</evidence>
<dbReference type="PROSITE" id="PS51192">
    <property type="entry name" value="HELICASE_ATP_BIND_1"/>
    <property type="match status" value="1"/>
</dbReference>
<dbReference type="SMART" id="SM00487">
    <property type="entry name" value="DEXDc"/>
    <property type="match status" value="1"/>
</dbReference>
<comment type="caution">
    <text evidence="6">The sequence shown here is derived from an EMBL/GenBank/DDBJ whole genome shotgun (WGS) entry which is preliminary data.</text>
</comment>
<dbReference type="AlphaFoldDB" id="A0A643JR38"/>
<gene>
    <name evidence="6" type="ORF">Hfx1149_17415</name>
</gene>
<evidence type="ECO:0000259" key="5">
    <source>
        <dbReference type="PROSITE" id="PS51194"/>
    </source>
</evidence>
<evidence type="ECO:0000313" key="6">
    <source>
        <dbReference type="EMBL" id="KAB1184835.1"/>
    </source>
</evidence>
<accession>A0A643JR38</accession>
<feature type="domain" description="Helicase C-terminal" evidence="5">
    <location>
        <begin position="636"/>
        <end position="785"/>
    </location>
</feature>
<organism evidence="6">
    <name type="scientific">Haloferax sp. CBA1149</name>
    <dbReference type="NCBI Taxonomy" id="2650753"/>
    <lineage>
        <taxon>Archaea</taxon>
        <taxon>Methanobacteriati</taxon>
        <taxon>Methanobacteriota</taxon>
        <taxon>Stenosarchaea group</taxon>
        <taxon>Halobacteria</taxon>
        <taxon>Halobacteriales</taxon>
        <taxon>Haloferacaceae</taxon>
        <taxon>Haloferax</taxon>
    </lineage>
</organism>
<reference evidence="6" key="1">
    <citation type="submission" date="2019-09" db="EMBL/GenBank/DDBJ databases">
        <title>Genomic analysis of Haloferax sp. CBA1149.</title>
        <authorList>
            <person name="Roh S.W."/>
        </authorList>
    </citation>
    <scope>NUCLEOTIDE SEQUENCE</scope>
    <source>
        <strain evidence="6">CBA1149</strain>
    </source>
</reference>
<sequence length="910" mass="103667">MSNGSIVIDGGAIEDVWAELNDEDNKALLKKLKATTLRRIDETCKRQINAGEYDATAKLVDIYQWFEDKHLSEDSELTREVFMADDVLQWVSHHGRDQVGRVVFRRIIETLEQNDELLYVYDRQRVRSRTAEMARYFALIRQRISDDEETDFDFAPNLVKMVKMAIIDREQPIFEGEQAAQFNPTLRNIIKNIRGDVSPSAELQQTVGNDWKSTVKESVQFFKQFLQDGLHEDFDTLAAYQSRALVDLYTHAVTDQSLDKELAHVITASTGGGKTEAFLFPVLMYCHTAWKAGIRGNKAILTYPRRDLCDNQFERLFKYAHTINDQLGMADASFESAPVSISIQHGGRKGISLECPECDGELTPPEKNDGHEDGPLSCSQDESHHYDWTSTKRSAAADIIVTTQNSLHLRLMDRYGNSAFWSHDNPTKFLVLDEVHVYTEQAGMHISNVVRRFKRAVKERAPQQSLSLVASSATINNAEDFTERIFDTDEAKRIRPANDETDMVGSEYMLFVKATEPRDVAIPVGEDVFRPQDKWENIHRTTASNLSCMIQIGFSFWHTARKERGNAASGKSDKDKILGFVDSIDSVSRLGTSIEDAEQNRELFKLRRPDAFLRGENTNPDCPSERFSGKVDDQFEENAVCEALPPNKYLNGCPTYEAGECWWTMRENFELRPMQMAVHKSGRRQRPTDPKNPGDEWDQMIATSALEVGFDHPSIIGTFQYRAPMSVPGFLQRKGRGGRDADDKPVTVVVLGSTSTDSYYFHHSDYLSDPQETHLEIPLDEHNRFVRAEHMIAAVFDYFNIHTGIDANRIYQGRIGEYGPDAEELVKVLENRRGDLKNWLLTSFDASEKEVTRALDALEEYAESLINPVAPGIDETPFWKLFRDVVTDLKKTGRYDQKSLDTLISQIHER</sequence>
<feature type="region of interest" description="Disordered" evidence="3">
    <location>
        <begin position="358"/>
        <end position="383"/>
    </location>
</feature>
<dbReference type="RefSeq" id="WP_151139999.1">
    <property type="nucleotide sequence ID" value="NZ_VZUS01000006.1"/>
</dbReference>
<dbReference type="Gene3D" id="3.40.50.300">
    <property type="entry name" value="P-loop containing nucleotide triphosphate hydrolases"/>
    <property type="match status" value="2"/>
</dbReference>
<dbReference type="PANTHER" id="PTHR47957:SF3">
    <property type="entry name" value="ATP-DEPENDENT HELICASE HRQ1"/>
    <property type="match status" value="1"/>
</dbReference>
<keyword evidence="6" id="KW-0347">Helicase</keyword>
<dbReference type="InterPro" id="IPR027417">
    <property type="entry name" value="P-loop_NTPase"/>
</dbReference>
<keyword evidence="1" id="KW-0547">Nucleotide-binding</keyword>
<name>A0A643JR38_9EURY</name>
<dbReference type="Pfam" id="PF00270">
    <property type="entry name" value="DEAD"/>
    <property type="match status" value="2"/>
</dbReference>
<dbReference type="PROSITE" id="PS51194">
    <property type="entry name" value="HELICASE_CTER"/>
    <property type="match status" value="1"/>
</dbReference>
<dbReference type="InterPro" id="IPR011545">
    <property type="entry name" value="DEAD/DEAH_box_helicase_dom"/>
</dbReference>
<dbReference type="GO" id="GO:0005524">
    <property type="term" value="F:ATP binding"/>
    <property type="evidence" value="ECO:0007669"/>
    <property type="project" value="UniProtKB-KW"/>
</dbReference>
<keyword evidence="2" id="KW-0067">ATP-binding</keyword>
<dbReference type="GO" id="GO:0043138">
    <property type="term" value="F:3'-5' DNA helicase activity"/>
    <property type="evidence" value="ECO:0007669"/>
    <property type="project" value="TreeGrafter"/>
</dbReference>
<dbReference type="GO" id="GO:0036297">
    <property type="term" value="P:interstrand cross-link repair"/>
    <property type="evidence" value="ECO:0007669"/>
    <property type="project" value="TreeGrafter"/>
</dbReference>
<dbReference type="GO" id="GO:0006289">
    <property type="term" value="P:nucleotide-excision repair"/>
    <property type="evidence" value="ECO:0007669"/>
    <property type="project" value="TreeGrafter"/>
</dbReference>
<proteinExistence type="predicted"/>
<protein>
    <submittedName>
        <fullName evidence="6">DEAD/DEAH box helicase</fullName>
    </submittedName>
</protein>
<dbReference type="GO" id="GO:0003676">
    <property type="term" value="F:nucleic acid binding"/>
    <property type="evidence" value="ECO:0007669"/>
    <property type="project" value="InterPro"/>
</dbReference>
<dbReference type="PANTHER" id="PTHR47957">
    <property type="entry name" value="ATP-DEPENDENT HELICASE HRQ1"/>
    <property type="match status" value="1"/>
</dbReference>
<feature type="domain" description="Helicase ATP-binding" evidence="4">
    <location>
        <begin position="255"/>
        <end position="493"/>
    </location>
</feature>
<feature type="non-terminal residue" evidence="6">
    <location>
        <position position="910"/>
    </location>
</feature>
<evidence type="ECO:0000256" key="3">
    <source>
        <dbReference type="SAM" id="MobiDB-lite"/>
    </source>
</evidence>
<keyword evidence="6" id="KW-0378">Hydrolase</keyword>
<feature type="compositionally biased region" description="Basic and acidic residues" evidence="3">
    <location>
        <begin position="364"/>
        <end position="374"/>
    </location>
</feature>
<dbReference type="InterPro" id="IPR001650">
    <property type="entry name" value="Helicase_C-like"/>
</dbReference>
<dbReference type="InterPro" id="IPR014001">
    <property type="entry name" value="Helicase_ATP-bd"/>
</dbReference>
<dbReference type="SUPFAM" id="SSF52540">
    <property type="entry name" value="P-loop containing nucleoside triphosphate hydrolases"/>
    <property type="match status" value="1"/>
</dbReference>